<comment type="caution">
    <text evidence="2">The sequence shown here is derived from an EMBL/GenBank/DDBJ whole genome shotgun (WGS) entry which is preliminary data.</text>
</comment>
<reference evidence="2 3" key="1">
    <citation type="submission" date="2019-07" db="EMBL/GenBank/DDBJ databases">
        <title>Hymenobacter sp. straun FUR1 Genome sequencing and assembly.</title>
        <authorList>
            <person name="Chhetri G."/>
        </authorList>
    </citation>
    <scope>NUCLEOTIDE SEQUENCE [LARGE SCALE GENOMIC DNA]</scope>
    <source>
        <strain evidence="2 3">Fur1</strain>
    </source>
</reference>
<proteinExistence type="predicted"/>
<feature type="region of interest" description="Disordered" evidence="1">
    <location>
        <begin position="496"/>
        <end position="518"/>
    </location>
</feature>
<protein>
    <submittedName>
        <fullName evidence="2">Uncharacterized protein</fullName>
    </submittedName>
</protein>
<evidence type="ECO:0000256" key="1">
    <source>
        <dbReference type="SAM" id="MobiDB-lite"/>
    </source>
</evidence>
<dbReference type="EMBL" id="VMRJ01000008">
    <property type="protein sequence ID" value="TVT36910.1"/>
    <property type="molecule type" value="Genomic_DNA"/>
</dbReference>
<dbReference type="AlphaFoldDB" id="A0A558BK65"/>
<dbReference type="Proteomes" id="UP000317624">
    <property type="component" value="Unassembled WGS sequence"/>
</dbReference>
<gene>
    <name evidence="2" type="ORF">FNT36_23865</name>
</gene>
<sequence>MFKRHHYHADLVATQLLVRRELLRQLLLFDEANLAPLLAGEALVMEPLRQLEAATRATAAAVFFTNYRLLGSAVYQLLRWSHEELQAGPGAEAHLRAARANIRLLRLEEAGYPDPFKVQLTQCLALVGTPPQVPVVGAVVQGLLRLPFPTKYAFEEDPLAELRQAAAPPPPAAESAPPLLLSAEFFIDDEPWANPQVLEPAAMYAVRGLLTPNYWPAGYDRLLLGPVSTTDSSLYSLELAEVRSSPVATTYPVSGRVAFKFPQHRPEDAYAIKLLAYYENPAKERLPVPLIGYHQLLARVLSPDAAYFPTGFSALNRVALDIVTTLQSLPRLAKQELADFTKLLRGILNYQGVCLQQGIYKAQDNVSEQAFRDQLIQHLGGLTYLGEHVVKEAEVAGGRVEISFQGLVAELKVEKTISDRGKLLAKYGPQATTYASANTKQLSILCVLDLTKKTRPPAPPQNSVLLITPTLHGFEETEPAYPCRQVLVVLEGNTQKPSAYSRAGKAPRSPKTSSTDDE</sequence>
<organism evidence="2 3">
    <name type="scientific">Hymenobacter setariae</name>
    <dbReference type="NCBI Taxonomy" id="2594794"/>
    <lineage>
        <taxon>Bacteria</taxon>
        <taxon>Pseudomonadati</taxon>
        <taxon>Bacteroidota</taxon>
        <taxon>Cytophagia</taxon>
        <taxon>Cytophagales</taxon>
        <taxon>Hymenobacteraceae</taxon>
        <taxon>Hymenobacter</taxon>
    </lineage>
</organism>
<dbReference type="OrthoDB" id="4351193at2"/>
<evidence type="ECO:0000313" key="3">
    <source>
        <dbReference type="Proteomes" id="UP000317624"/>
    </source>
</evidence>
<name>A0A558BK65_9BACT</name>
<dbReference type="RefSeq" id="WP_144853006.1">
    <property type="nucleotide sequence ID" value="NZ_VMRJ01000008.1"/>
</dbReference>
<accession>A0A558BK65</accession>
<evidence type="ECO:0000313" key="2">
    <source>
        <dbReference type="EMBL" id="TVT36910.1"/>
    </source>
</evidence>
<keyword evidence="3" id="KW-1185">Reference proteome</keyword>